<dbReference type="SUPFAM" id="SSF54637">
    <property type="entry name" value="Thioesterase/thiol ester dehydrase-isomerase"/>
    <property type="match status" value="1"/>
</dbReference>
<evidence type="ECO:0000313" key="3">
    <source>
        <dbReference type="EMBL" id="ROR46561.1"/>
    </source>
</evidence>
<feature type="domain" description="MaoC-like" evidence="2">
    <location>
        <begin position="12"/>
        <end position="120"/>
    </location>
</feature>
<dbReference type="EMBL" id="RJVJ01000001">
    <property type="protein sequence ID" value="ROR46561.1"/>
    <property type="molecule type" value="Genomic_DNA"/>
</dbReference>
<reference evidence="3 4" key="1">
    <citation type="submission" date="2018-11" db="EMBL/GenBank/DDBJ databases">
        <title>Sequencing the genomes of 1000 actinobacteria strains.</title>
        <authorList>
            <person name="Klenk H.-P."/>
        </authorList>
    </citation>
    <scope>NUCLEOTIDE SEQUENCE [LARGE SCALE GENOMIC DNA]</scope>
    <source>
        <strain evidence="3 4">DSM 44780</strain>
    </source>
</reference>
<dbReference type="PANTHER" id="PTHR42993">
    <property type="entry name" value="MAOC-LIKE DEHYDRATASE DOMAIN-CONTAINING PROTEIN"/>
    <property type="match status" value="1"/>
</dbReference>
<comment type="caution">
    <text evidence="3">The sequence shown here is derived from an EMBL/GenBank/DDBJ whole genome shotgun (WGS) entry which is preliminary data.</text>
</comment>
<dbReference type="InterPro" id="IPR029069">
    <property type="entry name" value="HotDog_dom_sf"/>
</dbReference>
<protein>
    <submittedName>
        <fullName evidence="3">Acyl dehydratase</fullName>
    </submittedName>
</protein>
<accession>A0A8G1UMA1</accession>
<dbReference type="OrthoDB" id="9801735at2"/>
<evidence type="ECO:0000259" key="2">
    <source>
        <dbReference type="Pfam" id="PF01575"/>
    </source>
</evidence>
<sequence length="150" mass="16316">MSSFTEAVAQAEQRIGTQIGMSDWVPITQDKVTAFGGLTLDFDPHHIDPRQAADGPFGRAVAHGFMVLSLLTHFLYEAGGELGFTQNVNYGFDRVRFVAPVPVGSEVRGEFVLREVQPKNGGALITFDVTVRCAPETVALVAEWKVLVLP</sequence>
<comment type="similarity">
    <text evidence="1">Belongs to the enoyl-CoA hydratase/isomerase family.</text>
</comment>
<evidence type="ECO:0000256" key="1">
    <source>
        <dbReference type="ARBA" id="ARBA00005254"/>
    </source>
</evidence>
<name>A0A8G1UMA1_9ACTN</name>
<dbReference type="InterPro" id="IPR002539">
    <property type="entry name" value="MaoC-like_dom"/>
</dbReference>
<evidence type="ECO:0000313" key="4">
    <source>
        <dbReference type="Proteomes" id="UP000267408"/>
    </source>
</evidence>
<dbReference type="AlphaFoldDB" id="A0A8G1UMA1"/>
<dbReference type="Proteomes" id="UP000267408">
    <property type="component" value="Unassembled WGS sequence"/>
</dbReference>
<dbReference type="RefSeq" id="WP_123559245.1">
    <property type="nucleotide sequence ID" value="NZ_RJVJ01000001.1"/>
</dbReference>
<proteinExistence type="inferred from homology"/>
<dbReference type="Pfam" id="PF01575">
    <property type="entry name" value="MaoC_dehydratas"/>
    <property type="match status" value="1"/>
</dbReference>
<dbReference type="PANTHER" id="PTHR42993:SF1">
    <property type="entry name" value="MAOC-LIKE DEHYDRATASE DOMAIN-CONTAINING PROTEIN"/>
    <property type="match status" value="1"/>
</dbReference>
<gene>
    <name evidence="3" type="ORF">EDD39_4841</name>
</gene>
<dbReference type="Gene3D" id="3.10.129.10">
    <property type="entry name" value="Hotdog Thioesterase"/>
    <property type="match status" value="1"/>
</dbReference>
<organism evidence="3 4">
    <name type="scientific">Kitasatospora cineracea</name>
    <dbReference type="NCBI Taxonomy" id="88074"/>
    <lineage>
        <taxon>Bacteria</taxon>
        <taxon>Bacillati</taxon>
        <taxon>Actinomycetota</taxon>
        <taxon>Actinomycetes</taxon>
        <taxon>Kitasatosporales</taxon>
        <taxon>Streptomycetaceae</taxon>
        <taxon>Kitasatospora</taxon>
    </lineage>
</organism>